<name>A0AAD5MDA2_PARTN</name>
<reference evidence="2" key="1">
    <citation type="submission" date="2021-06" db="EMBL/GenBank/DDBJ databases">
        <title>Parelaphostrongylus tenuis whole genome reference sequence.</title>
        <authorList>
            <person name="Garwood T.J."/>
            <person name="Larsen P.A."/>
            <person name="Fountain-Jones N.M."/>
            <person name="Garbe J.R."/>
            <person name="Macchietto M.G."/>
            <person name="Kania S.A."/>
            <person name="Gerhold R.W."/>
            <person name="Richards J.E."/>
            <person name="Wolf T.M."/>
        </authorList>
    </citation>
    <scope>NUCLEOTIDE SEQUENCE</scope>
    <source>
        <strain evidence="2">MNPRO001-30</strain>
        <tissue evidence="2">Meninges</tissue>
    </source>
</reference>
<accession>A0AAD5MDA2</accession>
<dbReference type="AlphaFoldDB" id="A0AAD5MDA2"/>
<protein>
    <submittedName>
        <fullName evidence="2">Uncharacterized protein</fullName>
    </submittedName>
</protein>
<proteinExistence type="predicted"/>
<evidence type="ECO:0000313" key="3">
    <source>
        <dbReference type="Proteomes" id="UP001196413"/>
    </source>
</evidence>
<feature type="compositionally biased region" description="Basic and acidic residues" evidence="1">
    <location>
        <begin position="42"/>
        <end position="52"/>
    </location>
</feature>
<comment type="caution">
    <text evidence="2">The sequence shown here is derived from an EMBL/GenBank/DDBJ whole genome shotgun (WGS) entry which is preliminary data.</text>
</comment>
<dbReference type="Proteomes" id="UP001196413">
    <property type="component" value="Unassembled WGS sequence"/>
</dbReference>
<organism evidence="2 3">
    <name type="scientific">Parelaphostrongylus tenuis</name>
    <name type="common">Meningeal worm</name>
    <dbReference type="NCBI Taxonomy" id="148309"/>
    <lineage>
        <taxon>Eukaryota</taxon>
        <taxon>Metazoa</taxon>
        <taxon>Ecdysozoa</taxon>
        <taxon>Nematoda</taxon>
        <taxon>Chromadorea</taxon>
        <taxon>Rhabditida</taxon>
        <taxon>Rhabditina</taxon>
        <taxon>Rhabditomorpha</taxon>
        <taxon>Strongyloidea</taxon>
        <taxon>Metastrongylidae</taxon>
        <taxon>Parelaphostrongylus</taxon>
    </lineage>
</organism>
<evidence type="ECO:0000256" key="1">
    <source>
        <dbReference type="SAM" id="MobiDB-lite"/>
    </source>
</evidence>
<gene>
    <name evidence="2" type="ORF">KIN20_010926</name>
</gene>
<evidence type="ECO:0000313" key="2">
    <source>
        <dbReference type="EMBL" id="KAJ1354108.1"/>
    </source>
</evidence>
<dbReference type="EMBL" id="JAHQIW010001966">
    <property type="protein sequence ID" value="KAJ1354108.1"/>
    <property type="molecule type" value="Genomic_DNA"/>
</dbReference>
<keyword evidence="3" id="KW-1185">Reference proteome</keyword>
<sequence length="92" mass="10015">MAQQDHPLNVQNSSRNHERKMMLSEPGGRPSQHDAAGGAYTKEAEEADSKADDHFVDREAAPGEEDYDCAAAVKSSGTNIISLTICRAMWIP</sequence>
<feature type="region of interest" description="Disordered" evidence="1">
    <location>
        <begin position="1"/>
        <end position="52"/>
    </location>
</feature>